<dbReference type="Proteomes" id="UP001519363">
    <property type="component" value="Unassembled WGS sequence"/>
</dbReference>
<evidence type="ECO:0000313" key="4">
    <source>
        <dbReference type="Proteomes" id="UP001519363"/>
    </source>
</evidence>
<sequence>MLTTVLIWTGTTFALALLTLMVLPAALDHTGDTTPARDARGAVLPALLDTHADRPAKPTRHPRPATAHRAPRPATA</sequence>
<feature type="transmembrane region" description="Helical" evidence="2">
    <location>
        <begin position="6"/>
        <end position="27"/>
    </location>
</feature>
<keyword evidence="2" id="KW-0472">Membrane</keyword>
<evidence type="ECO:0000313" key="3">
    <source>
        <dbReference type="EMBL" id="MBP2479035.1"/>
    </source>
</evidence>
<dbReference type="RefSeq" id="WP_209707681.1">
    <property type="nucleotide sequence ID" value="NZ_JAGIOO010000001.1"/>
</dbReference>
<name>A0ABS5ATM3_9PSEU</name>
<keyword evidence="2" id="KW-1133">Transmembrane helix</keyword>
<dbReference type="EMBL" id="JAGIOO010000001">
    <property type="protein sequence ID" value="MBP2479035.1"/>
    <property type="molecule type" value="Genomic_DNA"/>
</dbReference>
<reference evidence="3 4" key="1">
    <citation type="submission" date="2021-03" db="EMBL/GenBank/DDBJ databases">
        <title>Sequencing the genomes of 1000 actinobacteria strains.</title>
        <authorList>
            <person name="Klenk H.-P."/>
        </authorList>
    </citation>
    <scope>NUCLEOTIDE SEQUENCE [LARGE SCALE GENOMIC DNA]</scope>
    <source>
        <strain evidence="3 4">DSM 44580</strain>
    </source>
</reference>
<feature type="region of interest" description="Disordered" evidence="1">
    <location>
        <begin position="47"/>
        <end position="76"/>
    </location>
</feature>
<evidence type="ECO:0000256" key="2">
    <source>
        <dbReference type="SAM" id="Phobius"/>
    </source>
</evidence>
<gene>
    <name evidence="3" type="ORF">JOF53_007907</name>
</gene>
<proteinExistence type="predicted"/>
<comment type="caution">
    <text evidence="3">The sequence shown here is derived from an EMBL/GenBank/DDBJ whole genome shotgun (WGS) entry which is preliminary data.</text>
</comment>
<protein>
    <submittedName>
        <fullName evidence="3">Uncharacterized protein</fullName>
    </submittedName>
</protein>
<accession>A0ABS5ATM3</accession>
<keyword evidence="2" id="KW-0812">Transmembrane</keyword>
<evidence type="ECO:0000256" key="1">
    <source>
        <dbReference type="SAM" id="MobiDB-lite"/>
    </source>
</evidence>
<organism evidence="3 4">
    <name type="scientific">Crossiella equi</name>
    <dbReference type="NCBI Taxonomy" id="130796"/>
    <lineage>
        <taxon>Bacteria</taxon>
        <taxon>Bacillati</taxon>
        <taxon>Actinomycetota</taxon>
        <taxon>Actinomycetes</taxon>
        <taxon>Pseudonocardiales</taxon>
        <taxon>Pseudonocardiaceae</taxon>
        <taxon>Crossiella</taxon>
    </lineage>
</organism>
<feature type="compositionally biased region" description="Low complexity" evidence="1">
    <location>
        <begin position="64"/>
        <end position="76"/>
    </location>
</feature>
<keyword evidence="4" id="KW-1185">Reference proteome</keyword>